<feature type="compositionally biased region" description="Basic and acidic residues" evidence="1">
    <location>
        <begin position="124"/>
        <end position="135"/>
    </location>
</feature>
<feature type="region of interest" description="Disordered" evidence="1">
    <location>
        <begin position="113"/>
        <end position="156"/>
    </location>
</feature>
<keyword evidence="3" id="KW-1185">Reference proteome</keyword>
<evidence type="ECO:0000313" key="2">
    <source>
        <dbReference type="EMBL" id="MES1923287.1"/>
    </source>
</evidence>
<dbReference type="SUPFAM" id="SSF47576">
    <property type="entry name" value="Calponin-homology domain, CH-domain"/>
    <property type="match status" value="1"/>
</dbReference>
<name>A0ABV2AV63_9EUKA</name>
<evidence type="ECO:0008006" key="4">
    <source>
        <dbReference type="Google" id="ProtNLM"/>
    </source>
</evidence>
<feature type="compositionally biased region" description="Basic residues" evidence="1">
    <location>
        <begin position="136"/>
        <end position="156"/>
    </location>
</feature>
<sequence length="156" mass="18753">MFEYFEISKKRAKTNRIFIKWINSQIKDHGIKITSLKRFIQTKAMMALVDSQRKGCYPFENISLTKESFDDCLNFAEKEFGVPKFVDYDFLWKTNDHSVLMIYLNNFLSCKNDSDENSQSRNLTRKDKLVDESNNKKRKDDKKKRRTAIRQKRKRF</sequence>
<evidence type="ECO:0000313" key="3">
    <source>
        <dbReference type="Proteomes" id="UP001439008"/>
    </source>
</evidence>
<evidence type="ECO:0000256" key="1">
    <source>
        <dbReference type="SAM" id="MobiDB-lite"/>
    </source>
</evidence>
<organism evidence="2 3">
    <name type="scientific">Bonamia ostreae</name>
    <dbReference type="NCBI Taxonomy" id="126728"/>
    <lineage>
        <taxon>Eukaryota</taxon>
        <taxon>Sar</taxon>
        <taxon>Rhizaria</taxon>
        <taxon>Endomyxa</taxon>
        <taxon>Ascetosporea</taxon>
        <taxon>Haplosporida</taxon>
        <taxon>Bonamia</taxon>
    </lineage>
</organism>
<proteinExistence type="predicted"/>
<dbReference type="InterPro" id="IPR036872">
    <property type="entry name" value="CH_dom_sf"/>
</dbReference>
<gene>
    <name evidence="2" type="ORF">MHBO_004836</name>
</gene>
<feature type="compositionally biased region" description="Polar residues" evidence="1">
    <location>
        <begin position="113"/>
        <end position="122"/>
    </location>
</feature>
<protein>
    <recommendedName>
        <fullName evidence="4">Calponin-homology (CH) domain-containing protein</fullName>
    </recommendedName>
</protein>
<reference evidence="2 3" key="1">
    <citation type="journal article" date="2024" name="BMC Biol.">
        <title>Comparative genomics of Ascetosporea gives new insight into the evolutionary basis for animal parasitism in Rhizaria.</title>
        <authorList>
            <person name="Hiltunen Thoren M."/>
            <person name="Onut-Brannstrom I."/>
            <person name="Alfjorden A."/>
            <person name="Peckova H."/>
            <person name="Swords F."/>
            <person name="Hooper C."/>
            <person name="Holzer A.S."/>
            <person name="Bass D."/>
            <person name="Burki F."/>
        </authorList>
    </citation>
    <scope>NUCLEOTIDE SEQUENCE [LARGE SCALE GENOMIC DNA]</scope>
    <source>
        <strain evidence="2">20-A016</strain>
    </source>
</reference>
<dbReference type="Gene3D" id="1.10.418.10">
    <property type="entry name" value="Calponin-like domain"/>
    <property type="match status" value="1"/>
</dbReference>
<accession>A0ABV2AV63</accession>
<dbReference type="EMBL" id="JBDODL010005450">
    <property type="protein sequence ID" value="MES1923287.1"/>
    <property type="molecule type" value="Genomic_DNA"/>
</dbReference>
<dbReference type="Proteomes" id="UP001439008">
    <property type="component" value="Unassembled WGS sequence"/>
</dbReference>
<comment type="caution">
    <text evidence="2">The sequence shown here is derived from an EMBL/GenBank/DDBJ whole genome shotgun (WGS) entry which is preliminary data.</text>
</comment>